<feature type="domain" description="Atg29 N-terminal" evidence="9">
    <location>
        <begin position="12"/>
        <end position="60"/>
    </location>
</feature>
<comment type="caution">
    <text evidence="10">The sequence shown here is derived from an EMBL/GenBank/DDBJ whole genome shotgun (WGS) entry which is preliminary data.</text>
</comment>
<feature type="compositionally biased region" description="Polar residues" evidence="8">
    <location>
        <begin position="312"/>
        <end position="325"/>
    </location>
</feature>
<dbReference type="Pfam" id="PF18388">
    <property type="entry name" value="ATG29_N"/>
    <property type="match status" value="1"/>
</dbReference>
<dbReference type="Gene3D" id="1.10.10.2570">
    <property type="match status" value="1"/>
</dbReference>
<sequence>MAPQPADIDPHFTVFIRLPFPRGDFVDPPAVEWSVAKDHALWDILSRPSKGNDIDWKALYAYLAYRAEHFDVTLPFLLQQAAWLYDRQLSQVRAQIRKVGNPHSAANSPVPQSMSGSGAIGGQPMKRGGSGASRDPLRLSMRQKEGQGLKQDPSAPPTPIKSKAPLYPNISSTNPPIQATGVRPQSPRQTVPPHPDSISRNQPNAKKEPHTFSSPLTSPPLDQDTSEPASSSSSSSDSGEEETARRGPPFKRFGRFSVHRGSNSIDEDQEDSPAFLPLSTHHRSSTEQTGHDPSATLRQEPELAGHPHARSTENTAPLTKTSRTESSASSGSSGPASGSVANERTGPTRHPVTLSPRRAAELARLSPRRRAAGREGSEGTPSMGSSFSDLDDASLTQSALEEALLSTMQRGGVASRMSTISQALKSRYL</sequence>
<feature type="region of interest" description="Disordered" evidence="8">
    <location>
        <begin position="407"/>
        <end position="429"/>
    </location>
</feature>
<dbReference type="FunFam" id="1.10.10.2570:FF:000001">
    <property type="entry name" value="Autophagy-related protein 29"/>
    <property type="match status" value="1"/>
</dbReference>
<comment type="subcellular location">
    <subcellularLocation>
        <location evidence="1">Preautophagosomal structure</location>
    </subcellularLocation>
</comment>
<accession>A0A0G2HR31</accession>
<name>A0A0G2HR31_9EURO</name>
<comment type="similarity">
    <text evidence="2">Belongs to the ATG29 family.</text>
</comment>
<comment type="function">
    <text evidence="7">Plays a role in autophagy. Functions at the preautophagosomal structure (PAS) in order to form normal autophagosomes under starvation conditions. Also plays a role in mitophagy and regulation of filamentous growth.</text>
</comment>
<dbReference type="GO" id="GO:0000045">
    <property type="term" value="P:autophagosome assembly"/>
    <property type="evidence" value="ECO:0007669"/>
    <property type="project" value="InterPro"/>
</dbReference>
<keyword evidence="6" id="KW-0072">Autophagy</keyword>
<feature type="compositionally biased region" description="Polar residues" evidence="8">
    <location>
        <begin position="104"/>
        <end position="116"/>
    </location>
</feature>
<evidence type="ECO:0000256" key="8">
    <source>
        <dbReference type="SAM" id="MobiDB-lite"/>
    </source>
</evidence>
<dbReference type="InterPro" id="IPR039362">
    <property type="entry name" value="ATG29_sf"/>
</dbReference>
<evidence type="ECO:0000256" key="3">
    <source>
        <dbReference type="ARBA" id="ARBA00013784"/>
    </source>
</evidence>
<dbReference type="OrthoDB" id="21072at2759"/>
<evidence type="ECO:0000256" key="4">
    <source>
        <dbReference type="ARBA" id="ARBA00022448"/>
    </source>
</evidence>
<feature type="region of interest" description="Disordered" evidence="8">
    <location>
        <begin position="100"/>
        <end position="394"/>
    </location>
</feature>
<gene>
    <name evidence="10" type="ORF">EMCG_00729</name>
</gene>
<evidence type="ECO:0000313" key="10">
    <source>
        <dbReference type="EMBL" id="KKZ60443.1"/>
    </source>
</evidence>
<feature type="compositionally biased region" description="Low complexity" evidence="8">
    <location>
        <begin position="326"/>
        <end position="341"/>
    </location>
</feature>
<feature type="compositionally biased region" description="Low complexity" evidence="8">
    <location>
        <begin position="226"/>
        <end position="237"/>
    </location>
</feature>
<dbReference type="VEuPathDB" id="FungiDB:EMCG_00729"/>
<evidence type="ECO:0000256" key="5">
    <source>
        <dbReference type="ARBA" id="ARBA00022927"/>
    </source>
</evidence>
<evidence type="ECO:0000256" key="1">
    <source>
        <dbReference type="ARBA" id="ARBA00004329"/>
    </source>
</evidence>
<organism evidence="10 11">
    <name type="scientific">[Emmonsia] crescens</name>
    <dbReference type="NCBI Taxonomy" id="73230"/>
    <lineage>
        <taxon>Eukaryota</taxon>
        <taxon>Fungi</taxon>
        <taxon>Dikarya</taxon>
        <taxon>Ascomycota</taxon>
        <taxon>Pezizomycotina</taxon>
        <taxon>Eurotiomycetes</taxon>
        <taxon>Eurotiomycetidae</taxon>
        <taxon>Onygenales</taxon>
        <taxon>Ajellomycetaceae</taxon>
        <taxon>Emergomyces</taxon>
    </lineage>
</organism>
<dbReference type="GO" id="GO:0015031">
    <property type="term" value="P:protein transport"/>
    <property type="evidence" value="ECO:0007669"/>
    <property type="project" value="UniProtKB-KW"/>
</dbReference>
<proteinExistence type="inferred from homology"/>
<evidence type="ECO:0000256" key="6">
    <source>
        <dbReference type="ARBA" id="ARBA00023006"/>
    </source>
</evidence>
<dbReference type="PANTHER" id="PTHR40012:SF1">
    <property type="entry name" value="AUTOPHAGY-RELATED PROTEIN 29"/>
    <property type="match status" value="1"/>
</dbReference>
<feature type="compositionally biased region" description="Polar residues" evidence="8">
    <location>
        <begin position="380"/>
        <end position="394"/>
    </location>
</feature>
<dbReference type="GO" id="GO:0000407">
    <property type="term" value="C:phagophore assembly site"/>
    <property type="evidence" value="ECO:0007669"/>
    <property type="project" value="UniProtKB-SubCell"/>
</dbReference>
<feature type="compositionally biased region" description="Polar residues" evidence="8">
    <location>
        <begin position="416"/>
        <end position="429"/>
    </location>
</feature>
<dbReference type="Proteomes" id="UP000034164">
    <property type="component" value="Unassembled WGS sequence"/>
</dbReference>
<evidence type="ECO:0000313" key="11">
    <source>
        <dbReference type="Proteomes" id="UP000034164"/>
    </source>
</evidence>
<dbReference type="PANTHER" id="PTHR40012">
    <property type="entry name" value="AUTOPHAGY-RELATED PROTEIN 29"/>
    <property type="match status" value="1"/>
</dbReference>
<reference evidence="11" key="1">
    <citation type="journal article" date="2015" name="PLoS Genet.">
        <title>The dynamic genome and transcriptome of the human fungal pathogen Blastomyces and close relative Emmonsia.</title>
        <authorList>
            <person name="Munoz J.F."/>
            <person name="Gauthier G.M."/>
            <person name="Desjardins C.A."/>
            <person name="Gallo J.E."/>
            <person name="Holder J."/>
            <person name="Sullivan T.D."/>
            <person name="Marty A.J."/>
            <person name="Carmen J.C."/>
            <person name="Chen Z."/>
            <person name="Ding L."/>
            <person name="Gujja S."/>
            <person name="Magrini V."/>
            <person name="Misas E."/>
            <person name="Mitreva M."/>
            <person name="Priest M."/>
            <person name="Saif S."/>
            <person name="Whiston E.A."/>
            <person name="Young S."/>
            <person name="Zeng Q."/>
            <person name="Goldman W.E."/>
            <person name="Mardis E.R."/>
            <person name="Taylor J.W."/>
            <person name="McEwen J.G."/>
            <person name="Clay O.K."/>
            <person name="Klein B.S."/>
            <person name="Cuomo C.A."/>
        </authorList>
    </citation>
    <scope>NUCLEOTIDE SEQUENCE [LARGE SCALE GENOMIC DNA]</scope>
    <source>
        <strain evidence="11">UAMH 3008</strain>
    </source>
</reference>
<evidence type="ECO:0000256" key="2">
    <source>
        <dbReference type="ARBA" id="ARBA00010082"/>
    </source>
</evidence>
<evidence type="ECO:0000256" key="7">
    <source>
        <dbReference type="ARBA" id="ARBA00060351"/>
    </source>
</evidence>
<dbReference type="InterPro" id="IPR040666">
    <property type="entry name" value="Atg29_N"/>
</dbReference>
<dbReference type="InterPro" id="IPR039113">
    <property type="entry name" value="ATG29"/>
</dbReference>
<dbReference type="AlphaFoldDB" id="A0A0G2HR31"/>
<keyword evidence="4" id="KW-0813">Transport</keyword>
<keyword evidence="5" id="KW-0653">Protein transport</keyword>
<dbReference type="EMBL" id="LCZI01001536">
    <property type="protein sequence ID" value="KKZ60443.1"/>
    <property type="molecule type" value="Genomic_DNA"/>
</dbReference>
<feature type="compositionally biased region" description="Basic residues" evidence="8">
    <location>
        <begin position="248"/>
        <end position="258"/>
    </location>
</feature>
<protein>
    <recommendedName>
        <fullName evidence="3">Autophagy-related protein 29</fullName>
    </recommendedName>
</protein>
<evidence type="ECO:0000259" key="9">
    <source>
        <dbReference type="Pfam" id="PF18388"/>
    </source>
</evidence>